<dbReference type="SUPFAM" id="SSF54523">
    <property type="entry name" value="Pili subunits"/>
    <property type="match status" value="1"/>
</dbReference>
<dbReference type="Gene3D" id="3.30.700.10">
    <property type="entry name" value="Glycoprotein, Type 4 Pilin"/>
    <property type="match status" value="1"/>
</dbReference>
<dbReference type="EMBL" id="MRWE01000053">
    <property type="protein sequence ID" value="ORJ23460.1"/>
    <property type="molecule type" value="Genomic_DNA"/>
</dbReference>
<keyword evidence="4" id="KW-1185">Reference proteome</keyword>
<protein>
    <submittedName>
        <fullName evidence="3">General secretion pathway protein GspG</fullName>
    </submittedName>
</protein>
<dbReference type="GO" id="GO:0016020">
    <property type="term" value="C:membrane"/>
    <property type="evidence" value="ECO:0007669"/>
    <property type="project" value="UniProtKB-SubCell"/>
</dbReference>
<comment type="caution">
    <text evidence="3">The sequence shown here is derived from an EMBL/GenBank/DDBJ whole genome shotgun (WGS) entry which is preliminary data.</text>
</comment>
<keyword evidence="2" id="KW-1133">Transmembrane helix</keyword>
<dbReference type="Pfam" id="PF07963">
    <property type="entry name" value="N_methyl"/>
    <property type="match status" value="1"/>
</dbReference>
<dbReference type="NCBIfam" id="TIGR02532">
    <property type="entry name" value="IV_pilin_GFxxxE"/>
    <property type="match status" value="1"/>
</dbReference>
<evidence type="ECO:0000256" key="1">
    <source>
        <dbReference type="ARBA" id="ARBA00004167"/>
    </source>
</evidence>
<reference evidence="3 4" key="1">
    <citation type="journal article" date="2017" name="Int. J. Syst. Evol. Microbiol.">
        <title>Rouxiella badensis sp. nov. and Rouxiella silvae sp. nov. isolated from peat bog soil in Germany and emendation of the genus description.</title>
        <authorList>
            <person name="Le Fleche-Mateos A."/>
            <person name="Kugler J.H."/>
            <person name="Hansen S.H."/>
            <person name="Syldatk C."/>
            <person name="Hausmann R."/>
            <person name="Lomprez F."/>
            <person name="Vandenbogaert M."/>
            <person name="Manuguerra J.C."/>
            <person name="Grimont P.A."/>
        </authorList>
    </citation>
    <scope>NUCLEOTIDE SEQUENCE [LARGE SCALE GENOMIC DNA]</scope>
    <source>
        <strain evidence="3 4">DSM 100043</strain>
    </source>
</reference>
<dbReference type="InterPro" id="IPR012902">
    <property type="entry name" value="N_methyl_site"/>
</dbReference>
<evidence type="ECO:0000313" key="4">
    <source>
        <dbReference type="Proteomes" id="UP000192536"/>
    </source>
</evidence>
<dbReference type="PANTHER" id="PTHR30093">
    <property type="entry name" value="GENERAL SECRETION PATHWAY PROTEIN G"/>
    <property type="match status" value="1"/>
</dbReference>
<sequence length="157" mass="17376">MGGQKGFTLIEMMVTLTIMATLAAAALPVVNKYTQRQKEEELHLALRQIREALDEYHKAALSGQVAKATDASGYPAELRLLASGVADITSPNEKMIYFMRRIPRDPFCDCEGRKNEETWKVRSSTAEPDSFDGGKDVYDIRSSSALSGLNGVPYAQW</sequence>
<feature type="transmembrane region" description="Helical" evidence="2">
    <location>
        <begin position="6"/>
        <end position="30"/>
    </location>
</feature>
<dbReference type="STRING" id="1646377.BS640_21265"/>
<name>A0A1X0W9L0_9GAMM</name>
<keyword evidence="2" id="KW-0812">Transmembrane</keyword>
<organism evidence="3 4">
    <name type="scientific">Rouxiella badensis</name>
    <dbReference type="NCBI Taxonomy" id="1646377"/>
    <lineage>
        <taxon>Bacteria</taxon>
        <taxon>Pseudomonadati</taxon>
        <taxon>Pseudomonadota</taxon>
        <taxon>Gammaproteobacteria</taxon>
        <taxon>Enterobacterales</taxon>
        <taxon>Yersiniaceae</taxon>
        <taxon>Rouxiella</taxon>
    </lineage>
</organism>
<evidence type="ECO:0000313" key="3">
    <source>
        <dbReference type="EMBL" id="ORJ23460.1"/>
    </source>
</evidence>
<evidence type="ECO:0000256" key="2">
    <source>
        <dbReference type="SAM" id="Phobius"/>
    </source>
</evidence>
<dbReference type="PANTHER" id="PTHR30093:SF47">
    <property type="entry name" value="TYPE IV PILUS NON-CORE MINOR PILIN PILE"/>
    <property type="match status" value="1"/>
</dbReference>
<keyword evidence="2" id="KW-0472">Membrane</keyword>
<dbReference type="AlphaFoldDB" id="A0A1X0W9L0"/>
<gene>
    <name evidence="3" type="ORF">BS640_21265</name>
</gene>
<comment type="subcellular location">
    <subcellularLocation>
        <location evidence="1">Membrane</location>
        <topology evidence="1">Single-pass membrane protein</topology>
    </subcellularLocation>
</comment>
<proteinExistence type="predicted"/>
<dbReference type="Proteomes" id="UP000192536">
    <property type="component" value="Unassembled WGS sequence"/>
</dbReference>
<accession>A0A1X0W9L0</accession>
<dbReference type="PROSITE" id="PS00409">
    <property type="entry name" value="PROKAR_NTER_METHYL"/>
    <property type="match status" value="1"/>
</dbReference>
<dbReference type="InterPro" id="IPR045584">
    <property type="entry name" value="Pilin-like"/>
</dbReference>